<accession>A0ABY2B7I5</accession>
<keyword evidence="1" id="KW-1133">Transmembrane helix</keyword>
<feature type="transmembrane region" description="Helical" evidence="1">
    <location>
        <begin position="244"/>
        <end position="269"/>
    </location>
</feature>
<evidence type="ECO:0000256" key="1">
    <source>
        <dbReference type="SAM" id="Phobius"/>
    </source>
</evidence>
<evidence type="ECO:0000313" key="3">
    <source>
        <dbReference type="Proteomes" id="UP000295818"/>
    </source>
</evidence>
<dbReference type="Proteomes" id="UP000295818">
    <property type="component" value="Unassembled WGS sequence"/>
</dbReference>
<dbReference type="EMBL" id="SLWM01000039">
    <property type="protein sequence ID" value="TCO09565.1"/>
    <property type="molecule type" value="Genomic_DNA"/>
</dbReference>
<feature type="transmembrane region" description="Helical" evidence="1">
    <location>
        <begin position="31"/>
        <end position="51"/>
    </location>
</feature>
<feature type="transmembrane region" description="Helical" evidence="1">
    <location>
        <begin position="104"/>
        <end position="121"/>
    </location>
</feature>
<keyword evidence="1" id="KW-0472">Membrane</keyword>
<name>A0ABY2B7I5_9ACTN</name>
<feature type="transmembrane region" description="Helical" evidence="1">
    <location>
        <begin position="133"/>
        <end position="152"/>
    </location>
</feature>
<reference evidence="2 3" key="1">
    <citation type="journal article" date="2015" name="Stand. Genomic Sci.">
        <title>Genomic Encyclopedia of Bacterial and Archaeal Type Strains, Phase III: the genomes of soil and plant-associated and newly described type strains.</title>
        <authorList>
            <person name="Whitman W.B."/>
            <person name="Woyke T."/>
            <person name="Klenk H.P."/>
            <person name="Zhou Y."/>
            <person name="Lilburn T.G."/>
            <person name="Beck B.J."/>
            <person name="De Vos P."/>
            <person name="Vandamme P."/>
            <person name="Eisen J.A."/>
            <person name="Garrity G."/>
            <person name="Hugenholtz P."/>
            <person name="Kyrpides N.C."/>
        </authorList>
    </citation>
    <scope>NUCLEOTIDE SEQUENCE [LARGE SCALE GENOMIC DNA]</scope>
    <source>
        <strain evidence="2 3">VKM Ac-2538</strain>
    </source>
</reference>
<proteinExistence type="predicted"/>
<sequence length="278" mass="29180">MRLVLPAGVGAAAVAVSAVLPQEVHYDKGMAPLWVPAVAAVLAVCSALLTARRLVLVCGWTAAVLFLWAAGGVVLDAFRAFYWATGIPAGDFAQVDWPGALRRFVSLLAAAAVGAGTLRYQRATSDGRAPRQWGSSWLGYAAFAVGFPYPMLKLYWSLGGSIARPAFYTEGFPVMELVCLVAGAALSLALAQSWGRRLPRRLVLAPAWFATAALVSMAALMVFGTASQLLGITDGPVDFGDTQSLVAVGTVYLSWLVFGLTLGGATLAFQRATGPVDR</sequence>
<feature type="transmembrane region" description="Helical" evidence="1">
    <location>
        <begin position="172"/>
        <end position="191"/>
    </location>
</feature>
<feature type="transmembrane region" description="Helical" evidence="1">
    <location>
        <begin position="63"/>
        <end position="84"/>
    </location>
</feature>
<protein>
    <submittedName>
        <fullName evidence="2">Uncharacterized protein</fullName>
    </submittedName>
</protein>
<comment type="caution">
    <text evidence="2">The sequence shown here is derived from an EMBL/GenBank/DDBJ whole genome shotgun (WGS) entry which is preliminary data.</text>
</comment>
<gene>
    <name evidence="2" type="ORF">EV644_13932</name>
</gene>
<keyword evidence="1" id="KW-0812">Transmembrane</keyword>
<feature type="transmembrane region" description="Helical" evidence="1">
    <location>
        <begin position="203"/>
        <end position="224"/>
    </location>
</feature>
<organism evidence="2 3">
    <name type="scientific">Kribbella orskensis</name>
    <dbReference type="NCBI Taxonomy" id="2512216"/>
    <lineage>
        <taxon>Bacteria</taxon>
        <taxon>Bacillati</taxon>
        <taxon>Actinomycetota</taxon>
        <taxon>Actinomycetes</taxon>
        <taxon>Propionibacteriales</taxon>
        <taxon>Kribbellaceae</taxon>
        <taxon>Kribbella</taxon>
    </lineage>
</organism>
<evidence type="ECO:0000313" key="2">
    <source>
        <dbReference type="EMBL" id="TCO09565.1"/>
    </source>
</evidence>
<keyword evidence="3" id="KW-1185">Reference proteome</keyword>